<dbReference type="RefSeq" id="WP_081875276.1">
    <property type="nucleotide sequence ID" value="NZ_BBIO01000001.1"/>
</dbReference>
<feature type="transmembrane region" description="Helical" evidence="6">
    <location>
        <begin position="129"/>
        <end position="150"/>
    </location>
</feature>
<evidence type="ECO:0000256" key="1">
    <source>
        <dbReference type="ARBA" id="ARBA00004127"/>
    </source>
</evidence>
<name>A0A081B6I9_9HYPH</name>
<dbReference type="InterPro" id="IPR024671">
    <property type="entry name" value="Atg22-like"/>
</dbReference>
<protein>
    <submittedName>
        <fullName evidence="8">Major facilitator superfamily MFS_1</fullName>
    </submittedName>
</protein>
<organism evidence="8 9">
    <name type="scientific">Tepidicaulis marinus</name>
    <dbReference type="NCBI Taxonomy" id="1333998"/>
    <lineage>
        <taxon>Bacteria</taxon>
        <taxon>Pseudomonadati</taxon>
        <taxon>Pseudomonadota</taxon>
        <taxon>Alphaproteobacteria</taxon>
        <taxon>Hyphomicrobiales</taxon>
        <taxon>Parvibaculaceae</taxon>
        <taxon>Tepidicaulis</taxon>
    </lineage>
</organism>
<feature type="transmembrane region" description="Helical" evidence="6">
    <location>
        <begin position="219"/>
        <end position="238"/>
    </location>
</feature>
<feature type="transmembrane region" description="Helical" evidence="6">
    <location>
        <begin position="386"/>
        <end position="408"/>
    </location>
</feature>
<accession>A0A081B6I9</accession>
<evidence type="ECO:0000256" key="6">
    <source>
        <dbReference type="SAM" id="Phobius"/>
    </source>
</evidence>
<dbReference type="InterPro" id="IPR020846">
    <property type="entry name" value="MFS_dom"/>
</dbReference>
<dbReference type="InterPro" id="IPR050495">
    <property type="entry name" value="ATG22/LtaA_families"/>
</dbReference>
<evidence type="ECO:0000256" key="3">
    <source>
        <dbReference type="ARBA" id="ARBA00022692"/>
    </source>
</evidence>
<dbReference type="PANTHER" id="PTHR23519:SF1">
    <property type="entry name" value="AUTOPHAGY-RELATED PROTEIN 22"/>
    <property type="match status" value="1"/>
</dbReference>
<feature type="domain" description="Major facilitator superfamily (MFS) profile" evidence="7">
    <location>
        <begin position="1"/>
        <end position="475"/>
    </location>
</feature>
<dbReference type="GO" id="GO:0022857">
    <property type="term" value="F:transmembrane transporter activity"/>
    <property type="evidence" value="ECO:0007669"/>
    <property type="project" value="InterPro"/>
</dbReference>
<dbReference type="AlphaFoldDB" id="A0A081B6I9"/>
<dbReference type="Gene3D" id="1.20.1250.20">
    <property type="entry name" value="MFS general substrate transporter like domains"/>
    <property type="match status" value="2"/>
</dbReference>
<dbReference type="SUPFAM" id="SSF103473">
    <property type="entry name" value="MFS general substrate transporter"/>
    <property type="match status" value="1"/>
</dbReference>
<dbReference type="EMBL" id="BBIO01000001">
    <property type="protein sequence ID" value="GAK43657.1"/>
    <property type="molecule type" value="Genomic_DNA"/>
</dbReference>
<feature type="transmembrane region" description="Helical" evidence="6">
    <location>
        <begin position="281"/>
        <end position="303"/>
    </location>
</feature>
<feature type="transmembrane region" description="Helical" evidence="6">
    <location>
        <begin position="451"/>
        <end position="470"/>
    </location>
</feature>
<feature type="transmembrane region" description="Helical" evidence="6">
    <location>
        <begin position="104"/>
        <end position="123"/>
    </location>
</feature>
<feature type="transmembrane region" description="Helical" evidence="6">
    <location>
        <begin position="170"/>
        <end position="192"/>
    </location>
</feature>
<reference evidence="8 9" key="1">
    <citation type="submission" date="2014-07" db="EMBL/GenBank/DDBJ databases">
        <title>Tepidicaulis marinum gen. nov., sp. nov., a novel marine bacterium denitrifying nitrate to nitrous oxide strictly under microaerobic conditions.</title>
        <authorList>
            <person name="Takeuchi M."/>
            <person name="Yamagishi T."/>
            <person name="Kamagata Y."/>
            <person name="Oshima K."/>
            <person name="Hattori M."/>
            <person name="Katayama T."/>
            <person name="Hanada S."/>
            <person name="Tamaki H."/>
            <person name="Marumo K."/>
            <person name="Maeda H."/>
            <person name="Nedachi M."/>
            <person name="Iwasaki W."/>
            <person name="Suwa Y."/>
            <person name="Sakata S."/>
        </authorList>
    </citation>
    <scope>NUCLEOTIDE SEQUENCE [LARGE SCALE GENOMIC DNA]</scope>
    <source>
        <strain evidence="8 9">MA2</strain>
    </source>
</reference>
<evidence type="ECO:0000256" key="4">
    <source>
        <dbReference type="ARBA" id="ARBA00022989"/>
    </source>
</evidence>
<feature type="transmembrane region" description="Helical" evidence="6">
    <location>
        <begin position="340"/>
        <end position="366"/>
    </location>
</feature>
<keyword evidence="2" id="KW-0813">Transport</keyword>
<feature type="transmembrane region" description="Helical" evidence="6">
    <location>
        <begin position="420"/>
        <end position="445"/>
    </location>
</feature>
<keyword evidence="9" id="KW-1185">Reference proteome</keyword>
<feature type="transmembrane region" description="Helical" evidence="6">
    <location>
        <begin position="309"/>
        <end position="328"/>
    </location>
</feature>
<dbReference type="STRING" id="1333998.M2A_0156"/>
<dbReference type="PROSITE" id="PS50850">
    <property type="entry name" value="MFS"/>
    <property type="match status" value="1"/>
</dbReference>
<dbReference type="eggNOG" id="COG2270">
    <property type="taxonomic scope" value="Bacteria"/>
</dbReference>
<keyword evidence="5 6" id="KW-0472">Membrane</keyword>
<gene>
    <name evidence="8" type="ORF">M2A_0156</name>
</gene>
<keyword evidence="4 6" id="KW-1133">Transmembrane helix</keyword>
<comment type="subcellular location">
    <subcellularLocation>
        <location evidence="1">Endomembrane system</location>
        <topology evidence="1">Multi-pass membrane protein</topology>
    </subcellularLocation>
</comment>
<dbReference type="Pfam" id="PF11700">
    <property type="entry name" value="ATG22"/>
    <property type="match status" value="2"/>
</dbReference>
<comment type="caution">
    <text evidence="8">The sequence shown here is derived from an EMBL/GenBank/DDBJ whole genome shotgun (WGS) entry which is preliminary data.</text>
</comment>
<evidence type="ECO:0000256" key="2">
    <source>
        <dbReference type="ARBA" id="ARBA00022448"/>
    </source>
</evidence>
<dbReference type="GO" id="GO:0012505">
    <property type="term" value="C:endomembrane system"/>
    <property type="evidence" value="ECO:0007669"/>
    <property type="project" value="UniProtKB-SubCell"/>
</dbReference>
<keyword evidence="3 6" id="KW-0812">Transmembrane</keyword>
<dbReference type="PANTHER" id="PTHR23519">
    <property type="entry name" value="AUTOPHAGY-RELATED PROTEIN 22"/>
    <property type="match status" value="1"/>
</dbReference>
<feature type="transmembrane region" description="Helical" evidence="6">
    <location>
        <begin position="45"/>
        <end position="63"/>
    </location>
</feature>
<dbReference type="Proteomes" id="UP000028702">
    <property type="component" value="Unassembled WGS sequence"/>
</dbReference>
<evidence type="ECO:0000313" key="9">
    <source>
        <dbReference type="Proteomes" id="UP000028702"/>
    </source>
</evidence>
<dbReference type="InterPro" id="IPR036259">
    <property type="entry name" value="MFS_trans_sf"/>
</dbReference>
<feature type="transmembrane region" description="Helical" evidence="6">
    <location>
        <begin position="75"/>
        <end position="95"/>
    </location>
</feature>
<evidence type="ECO:0000256" key="5">
    <source>
        <dbReference type="ARBA" id="ARBA00023136"/>
    </source>
</evidence>
<proteinExistence type="predicted"/>
<evidence type="ECO:0000259" key="7">
    <source>
        <dbReference type="PROSITE" id="PS50850"/>
    </source>
</evidence>
<evidence type="ECO:0000313" key="8">
    <source>
        <dbReference type="EMBL" id="GAK43657.1"/>
    </source>
</evidence>
<sequence length="478" mass="50589">MSAQEETVTQAITQDGDHLTVSGGTPASSLGRFSWAMFDFANQPYYTLITTFIFAPYFASGFIGDAVRGQELWGYTQSMAGLVIALGSPILGAIADQTGARKPWLAFFSLVFAAAISCLWFAMPGAPEGAFFIMGAVVVAAFSMEFAIVFNNAMLPAIVPEKKMGRLSGFGWGIGYVGGLIALFIVLLLMVANEETGKTLAGLAPILGLDPALHEADRFTGPMTGLWFLLFILPLLLFTPDVPRTRMKLSEAARKGLAQLGHTLSSLGRFRNIALFLISRMVYYDGLAAIFAFGGIYAAGTFGWKIETLAIFGIVLSIFAAIGAFAGGRLDDAIGSKRTIVLSVTGLVLSVLLAVSITRDEIFFIIAVPPVEPGGAPFSSLAEQVYLLSGILIGVFGGPAQAASRTLLARLAPASMMTEFFGLYSLSGKATSFIAPFAIAVATGIYESQRAGLAVIIGFLVIGLLGLLFVREERSAAL</sequence>